<keyword evidence="1" id="KW-0808">Transferase</keyword>
<dbReference type="CDD" id="cd02513">
    <property type="entry name" value="CMP-NeuAc_Synthase"/>
    <property type="match status" value="1"/>
</dbReference>
<dbReference type="PANTHER" id="PTHR21485">
    <property type="entry name" value="HAD SUPERFAMILY MEMBERS CMAS AND KDSC"/>
    <property type="match status" value="1"/>
</dbReference>
<keyword evidence="1" id="KW-0548">Nucleotidyltransferase</keyword>
<dbReference type="GO" id="GO:0008781">
    <property type="term" value="F:N-acylneuraminate cytidylyltransferase activity"/>
    <property type="evidence" value="ECO:0007669"/>
    <property type="project" value="TreeGrafter"/>
</dbReference>
<dbReference type="InterPro" id="IPR029044">
    <property type="entry name" value="Nucleotide-diphossugar_trans"/>
</dbReference>
<evidence type="ECO:0000313" key="2">
    <source>
        <dbReference type="Proteomes" id="UP001139411"/>
    </source>
</evidence>
<dbReference type="PANTHER" id="PTHR21485:SF6">
    <property type="entry name" value="N-ACYLNEURAMINATE CYTIDYLYLTRANSFERASE-RELATED"/>
    <property type="match status" value="1"/>
</dbReference>
<sequence>MDSKSILAIIPARKGSKEIPGKNMRLLAGKPLIQYSIESALASELLTRIVVSSDCAETIAFAKSWEGVEAPFVRPSELAADDTPSLEVVKHAVNYYKEQQTEFDYICLLQPTSPCRAWDLIDQAFAHMLETDADSLVTIRKIPEKYHPLWSLGVTGNALQRVVQREDMPTRRQELPDTFCRDGKIYLLKTTLLDKDLLMGGKMVGYEDKSLPDININTPEDWELAEIFFKVWRKQQSNVS</sequence>
<name>A0A9X1QG00_9BACT</name>
<accession>A0A9X1QG00</accession>
<evidence type="ECO:0000313" key="1">
    <source>
        <dbReference type="EMBL" id="MCF2499638.1"/>
    </source>
</evidence>
<comment type="caution">
    <text evidence="1">The sequence shown here is derived from an EMBL/GenBank/DDBJ whole genome shotgun (WGS) entry which is preliminary data.</text>
</comment>
<dbReference type="InterPro" id="IPR050793">
    <property type="entry name" value="CMP-NeuNAc_synthase"/>
</dbReference>
<dbReference type="RefSeq" id="WP_235178330.1">
    <property type="nucleotide sequence ID" value="NZ_JAKFFV010000008.1"/>
</dbReference>
<dbReference type="SUPFAM" id="SSF53448">
    <property type="entry name" value="Nucleotide-diphospho-sugar transferases"/>
    <property type="match status" value="1"/>
</dbReference>
<dbReference type="Gene3D" id="3.90.550.10">
    <property type="entry name" value="Spore Coat Polysaccharide Biosynthesis Protein SpsA, Chain A"/>
    <property type="match status" value="1"/>
</dbReference>
<gene>
    <name evidence="1" type="ORF">L0661_15060</name>
</gene>
<dbReference type="AlphaFoldDB" id="A0A9X1QG00"/>
<protein>
    <submittedName>
        <fullName evidence="1">Acylneuraminate cytidylyltransferase family protein</fullName>
    </submittedName>
</protein>
<organism evidence="1 2">
    <name type="scientific">Dyadobacter chenhuakuii</name>
    <dbReference type="NCBI Taxonomy" id="2909339"/>
    <lineage>
        <taxon>Bacteria</taxon>
        <taxon>Pseudomonadati</taxon>
        <taxon>Bacteroidota</taxon>
        <taxon>Cytophagia</taxon>
        <taxon>Cytophagales</taxon>
        <taxon>Spirosomataceae</taxon>
        <taxon>Dyadobacter</taxon>
    </lineage>
</organism>
<reference evidence="1" key="1">
    <citation type="submission" date="2022-01" db="EMBL/GenBank/DDBJ databases">
        <title>Novel species in genus Dyadobacter.</title>
        <authorList>
            <person name="Ma C."/>
        </authorList>
    </citation>
    <scope>NUCLEOTIDE SEQUENCE</scope>
    <source>
        <strain evidence="1">CY357</strain>
    </source>
</reference>
<dbReference type="InterPro" id="IPR003329">
    <property type="entry name" value="Cytidylyl_trans"/>
</dbReference>
<proteinExistence type="predicted"/>
<dbReference type="EMBL" id="JAKFFV010000008">
    <property type="protein sequence ID" value="MCF2499638.1"/>
    <property type="molecule type" value="Genomic_DNA"/>
</dbReference>
<dbReference type="Proteomes" id="UP001139411">
    <property type="component" value="Unassembled WGS sequence"/>
</dbReference>
<dbReference type="Pfam" id="PF02348">
    <property type="entry name" value="CTP_transf_3"/>
    <property type="match status" value="1"/>
</dbReference>